<keyword evidence="1" id="KW-0472">Membrane</keyword>
<keyword evidence="1" id="KW-1133">Transmembrane helix</keyword>
<sequence length="71" mass="7539">MSEERSVEKDNKLGNYIAYGISFGLLGGALLSLIGMMIDNTFLKIAGYGFGLGFGTIIGALSYAIGNRKQT</sequence>
<evidence type="ECO:0008006" key="4">
    <source>
        <dbReference type="Google" id="ProtNLM"/>
    </source>
</evidence>
<dbReference type="Proteomes" id="UP001595817">
    <property type="component" value="Unassembled WGS sequence"/>
</dbReference>
<protein>
    <recommendedName>
        <fullName evidence="4">ATP synthase protein I</fullName>
    </recommendedName>
</protein>
<feature type="transmembrane region" description="Helical" evidence="1">
    <location>
        <begin position="16"/>
        <end position="38"/>
    </location>
</feature>
<comment type="caution">
    <text evidence="2">The sequence shown here is derived from an EMBL/GenBank/DDBJ whole genome shotgun (WGS) entry which is preliminary data.</text>
</comment>
<gene>
    <name evidence="2" type="ORF">ACFOZY_00985</name>
</gene>
<dbReference type="RefSeq" id="WP_378151294.1">
    <property type="nucleotide sequence ID" value="NZ_JBHSEC010000001.1"/>
</dbReference>
<feature type="transmembrane region" description="Helical" evidence="1">
    <location>
        <begin position="45"/>
        <end position="65"/>
    </location>
</feature>
<accession>A0ABV8WZT2</accession>
<keyword evidence="1" id="KW-0812">Transmembrane</keyword>
<proteinExistence type="predicted"/>
<dbReference type="EMBL" id="JBHSEC010000001">
    <property type="protein sequence ID" value="MFC4409001.1"/>
    <property type="molecule type" value="Genomic_DNA"/>
</dbReference>
<evidence type="ECO:0000256" key="1">
    <source>
        <dbReference type="SAM" id="Phobius"/>
    </source>
</evidence>
<keyword evidence="3" id="KW-1185">Reference proteome</keyword>
<evidence type="ECO:0000313" key="2">
    <source>
        <dbReference type="EMBL" id="MFC4409001.1"/>
    </source>
</evidence>
<name>A0ABV8WZT2_9LACT</name>
<reference evidence="3" key="1">
    <citation type="journal article" date="2019" name="Int. J. Syst. Evol. Microbiol.">
        <title>The Global Catalogue of Microorganisms (GCM) 10K type strain sequencing project: providing services to taxonomists for standard genome sequencing and annotation.</title>
        <authorList>
            <consortium name="The Broad Institute Genomics Platform"/>
            <consortium name="The Broad Institute Genome Sequencing Center for Infectious Disease"/>
            <person name="Wu L."/>
            <person name="Ma J."/>
        </authorList>
    </citation>
    <scope>NUCLEOTIDE SEQUENCE [LARGE SCALE GENOMIC DNA]</scope>
    <source>
        <strain evidence="3">CCUG 59778</strain>
    </source>
</reference>
<organism evidence="2 3">
    <name type="scientific">Chungangia koreensis</name>
    <dbReference type="NCBI Taxonomy" id="752657"/>
    <lineage>
        <taxon>Bacteria</taxon>
        <taxon>Bacillati</taxon>
        <taxon>Bacillota</taxon>
        <taxon>Bacilli</taxon>
        <taxon>Lactobacillales</taxon>
        <taxon>Chungangia</taxon>
    </lineage>
</organism>
<evidence type="ECO:0000313" key="3">
    <source>
        <dbReference type="Proteomes" id="UP001595817"/>
    </source>
</evidence>